<evidence type="ECO:0000313" key="7">
    <source>
        <dbReference type="EMBL" id="MFC0215258.1"/>
    </source>
</evidence>
<dbReference type="SUPFAM" id="SSF56300">
    <property type="entry name" value="Metallo-dependent phosphatases"/>
    <property type="match status" value="1"/>
</dbReference>
<dbReference type="InterPro" id="IPR050884">
    <property type="entry name" value="CNP_phosphodiesterase-III"/>
</dbReference>
<dbReference type="InterPro" id="IPR029052">
    <property type="entry name" value="Metallo-depent_PP-like"/>
</dbReference>
<keyword evidence="1" id="KW-0479">Metal-binding</keyword>
<reference evidence="7 8" key="1">
    <citation type="submission" date="2024-09" db="EMBL/GenBank/DDBJ databases">
        <authorList>
            <person name="Sun Q."/>
            <person name="Mori K."/>
        </authorList>
    </citation>
    <scope>NUCLEOTIDE SEQUENCE [LARGE SCALE GENOMIC DNA]</scope>
    <source>
        <strain evidence="7 8">CCM 7759</strain>
    </source>
</reference>
<gene>
    <name evidence="7" type="ORF">ACFFK0_22965</name>
</gene>
<dbReference type="Gene3D" id="3.60.21.10">
    <property type="match status" value="1"/>
</dbReference>
<keyword evidence="3" id="KW-0408">Iron</keyword>
<dbReference type="InterPro" id="IPR004843">
    <property type="entry name" value="Calcineurin-like_PHP"/>
</dbReference>
<evidence type="ECO:0000256" key="2">
    <source>
        <dbReference type="ARBA" id="ARBA00022801"/>
    </source>
</evidence>
<evidence type="ECO:0000259" key="6">
    <source>
        <dbReference type="Pfam" id="PF00149"/>
    </source>
</evidence>
<evidence type="ECO:0000256" key="4">
    <source>
        <dbReference type="ARBA" id="ARBA00025742"/>
    </source>
</evidence>
<dbReference type="GO" id="GO:0016787">
    <property type="term" value="F:hydrolase activity"/>
    <property type="evidence" value="ECO:0007669"/>
    <property type="project" value="UniProtKB-KW"/>
</dbReference>
<evidence type="ECO:0000256" key="3">
    <source>
        <dbReference type="ARBA" id="ARBA00023004"/>
    </source>
</evidence>
<dbReference type="Proteomes" id="UP001589776">
    <property type="component" value="Unassembled WGS sequence"/>
</dbReference>
<dbReference type="PANTHER" id="PTHR42988:SF2">
    <property type="entry name" value="CYCLIC NUCLEOTIDE PHOSPHODIESTERASE CBUA0032-RELATED"/>
    <property type="match status" value="1"/>
</dbReference>
<evidence type="ECO:0000256" key="5">
    <source>
        <dbReference type="SAM" id="MobiDB-lite"/>
    </source>
</evidence>
<dbReference type="RefSeq" id="WP_377472701.1">
    <property type="nucleotide sequence ID" value="NZ_JBHLWN010000090.1"/>
</dbReference>
<organism evidence="7 8">
    <name type="scientific">Paenibacillus chartarius</name>
    <dbReference type="NCBI Taxonomy" id="747481"/>
    <lineage>
        <taxon>Bacteria</taxon>
        <taxon>Bacillati</taxon>
        <taxon>Bacillota</taxon>
        <taxon>Bacilli</taxon>
        <taxon>Bacillales</taxon>
        <taxon>Paenibacillaceae</taxon>
        <taxon>Paenibacillus</taxon>
    </lineage>
</organism>
<proteinExistence type="inferred from homology"/>
<dbReference type="EC" id="3.1.-.-" evidence="7"/>
<name>A0ABV6DRI3_9BACL</name>
<evidence type="ECO:0000256" key="1">
    <source>
        <dbReference type="ARBA" id="ARBA00022723"/>
    </source>
</evidence>
<feature type="region of interest" description="Disordered" evidence="5">
    <location>
        <begin position="37"/>
        <end position="58"/>
    </location>
</feature>
<comment type="caution">
    <text evidence="7">The sequence shown here is derived from an EMBL/GenBank/DDBJ whole genome shotgun (WGS) entry which is preliminary data.</text>
</comment>
<dbReference type="EMBL" id="JBHLWN010000090">
    <property type="protein sequence ID" value="MFC0215258.1"/>
    <property type="molecule type" value="Genomic_DNA"/>
</dbReference>
<dbReference type="Pfam" id="PF00149">
    <property type="entry name" value="Metallophos"/>
    <property type="match status" value="1"/>
</dbReference>
<sequence>MNRRMFLRRLLALIAFVAAAGGGLDAWLLRGRSEPAVRPEPIGRQPAPQPAGESAPNHTGPLLSMFVLSDLHITLNDPQTSRKLKLAMEDMKAFDQPIEALIMTGDLTDTGTERDYRELTKIISGYKLPPFGANMGNHDYYTVWINKHDGWDKESFPNGKTDELSRQQFLKFMNYKKTYNEMNVNGYTILLLSQETYVQEKPDVGEGAWYSDEQLNWLKSRLAEVTKDGKPVFIMTHQPLAPAGQKGGSHQLIRSTEFRSIVKPYSNVFVLCGHRHQDFRNGTNHYVRETFHYFHNSSVGRPSNRSFQQEAKDRSQGMYIQVYADKVVLRGREFSERTFIDEANWSIPLVKPAKKA</sequence>
<feature type="domain" description="Calcineurin-like phosphoesterase" evidence="6">
    <location>
        <begin position="67"/>
        <end position="277"/>
    </location>
</feature>
<accession>A0ABV6DRI3</accession>
<comment type="similarity">
    <text evidence="4">Belongs to the cyclic nucleotide phosphodiesterase class-III family.</text>
</comment>
<keyword evidence="2 7" id="KW-0378">Hydrolase</keyword>
<keyword evidence="8" id="KW-1185">Reference proteome</keyword>
<evidence type="ECO:0000313" key="8">
    <source>
        <dbReference type="Proteomes" id="UP001589776"/>
    </source>
</evidence>
<protein>
    <submittedName>
        <fullName evidence="7">Metallophosphoesterase family protein</fullName>
        <ecNumber evidence="7">3.1.-.-</ecNumber>
    </submittedName>
</protein>
<dbReference type="PANTHER" id="PTHR42988">
    <property type="entry name" value="PHOSPHOHYDROLASE"/>
    <property type="match status" value="1"/>
</dbReference>